<proteinExistence type="predicted"/>
<evidence type="ECO:0000313" key="2">
    <source>
        <dbReference type="EMBL" id="MBF9143552.1"/>
    </source>
</evidence>
<organism evidence="2 3">
    <name type="scientific">Hymenobacter properus</name>
    <dbReference type="NCBI Taxonomy" id="2791026"/>
    <lineage>
        <taxon>Bacteria</taxon>
        <taxon>Pseudomonadati</taxon>
        <taxon>Bacteroidota</taxon>
        <taxon>Cytophagia</taxon>
        <taxon>Cytophagales</taxon>
        <taxon>Hymenobacteraceae</taxon>
        <taxon>Hymenobacter</taxon>
    </lineage>
</organism>
<reference evidence="2 3" key="1">
    <citation type="submission" date="2020-11" db="EMBL/GenBank/DDBJ databases">
        <authorList>
            <person name="Kim M.K."/>
        </authorList>
    </citation>
    <scope>NUCLEOTIDE SEQUENCE [LARGE SCALE GENOMIC DNA]</scope>
    <source>
        <strain evidence="2 3">BT439</strain>
    </source>
</reference>
<sequence>MHKLYTSALLLIAALLFSACASSVHIKALAPAAVPMPANLQSVATANRIIPESRRDKFFDVLEGAFTGEGLGVDRAGADECVNVVGRP</sequence>
<feature type="chain" id="PRO_5036724067" evidence="1">
    <location>
        <begin position="22"/>
        <end position="88"/>
    </location>
</feature>
<dbReference type="EMBL" id="JADQDP010000004">
    <property type="protein sequence ID" value="MBF9143552.1"/>
    <property type="molecule type" value="Genomic_DNA"/>
</dbReference>
<comment type="caution">
    <text evidence="2">The sequence shown here is derived from an EMBL/GenBank/DDBJ whole genome shotgun (WGS) entry which is preliminary data.</text>
</comment>
<dbReference type="AlphaFoldDB" id="A0A931BJP5"/>
<gene>
    <name evidence="2" type="ORF">I2I01_18050</name>
</gene>
<feature type="signal peptide" evidence="1">
    <location>
        <begin position="1"/>
        <end position="21"/>
    </location>
</feature>
<evidence type="ECO:0000256" key="1">
    <source>
        <dbReference type="SAM" id="SignalP"/>
    </source>
</evidence>
<name>A0A931BJP5_9BACT</name>
<protein>
    <submittedName>
        <fullName evidence="2">Uncharacterized protein</fullName>
    </submittedName>
</protein>
<dbReference type="Proteomes" id="UP000645610">
    <property type="component" value="Unassembled WGS sequence"/>
</dbReference>
<keyword evidence="1" id="KW-0732">Signal</keyword>
<keyword evidence="3" id="KW-1185">Reference proteome</keyword>
<evidence type="ECO:0000313" key="3">
    <source>
        <dbReference type="Proteomes" id="UP000645610"/>
    </source>
</evidence>
<dbReference type="RefSeq" id="WP_196287899.1">
    <property type="nucleotide sequence ID" value="NZ_JADQDP010000004.1"/>
</dbReference>
<accession>A0A931BJP5</accession>
<dbReference type="PROSITE" id="PS51257">
    <property type="entry name" value="PROKAR_LIPOPROTEIN"/>
    <property type="match status" value="1"/>
</dbReference>